<dbReference type="GO" id="GO:0047429">
    <property type="term" value="F:nucleoside triphosphate diphosphatase activity"/>
    <property type="evidence" value="ECO:0007669"/>
    <property type="project" value="UniProtKB-EC"/>
</dbReference>
<feature type="site" description="Important for substrate specificity" evidence="6">
    <location>
        <position position="17"/>
    </location>
</feature>
<evidence type="ECO:0000256" key="6">
    <source>
        <dbReference type="HAMAP-Rule" id="MF_00528"/>
    </source>
</evidence>
<dbReference type="PANTHER" id="PTHR43213">
    <property type="entry name" value="BIFUNCTIONAL DTTP/UTP PYROPHOSPHATASE/METHYLTRANSFERASE PROTEIN-RELATED"/>
    <property type="match status" value="1"/>
</dbReference>
<dbReference type="GO" id="GO:0005737">
    <property type="term" value="C:cytoplasm"/>
    <property type="evidence" value="ECO:0007669"/>
    <property type="project" value="UniProtKB-SubCell"/>
</dbReference>
<comment type="catalytic activity">
    <reaction evidence="6">
        <text>UTP + H2O = UMP + diphosphate + H(+)</text>
        <dbReference type="Rhea" id="RHEA:29395"/>
        <dbReference type="ChEBI" id="CHEBI:15377"/>
        <dbReference type="ChEBI" id="CHEBI:15378"/>
        <dbReference type="ChEBI" id="CHEBI:33019"/>
        <dbReference type="ChEBI" id="CHEBI:46398"/>
        <dbReference type="ChEBI" id="CHEBI:57865"/>
        <dbReference type="EC" id="3.6.1.9"/>
    </reaction>
</comment>
<name>A0A848M3Y1_PAELE</name>
<dbReference type="PIRSF" id="PIRSF006305">
    <property type="entry name" value="Maf"/>
    <property type="match status" value="1"/>
</dbReference>
<comment type="caution">
    <text evidence="6">Lacks conserved residue(s) required for the propagation of feature annotation.</text>
</comment>
<evidence type="ECO:0000313" key="7">
    <source>
        <dbReference type="EMBL" id="NMO95306.1"/>
    </source>
</evidence>
<dbReference type="GO" id="GO:0009117">
    <property type="term" value="P:nucleotide metabolic process"/>
    <property type="evidence" value="ECO:0007669"/>
    <property type="project" value="UniProtKB-KW"/>
</dbReference>
<sequence length="204" mass="22142">MTEKVTRHIVLASTSPRRQELIRMLGIPFEVMPSGADEDTPADWKPGRVVETLALRKAEAVRDELGHNTKGSVIVGSDTVVVLDGDILGKPRNKQEAVTMLNRLQGQKHQVYTGVACIDTESGTSDIRHRVTSVWMKPLNKDEIQHYVATGEPMDKAGAYGIQGLGAVMVEGIEGDYFNVVGLPLSLLADMLSVLGIRVLGPSQ</sequence>
<dbReference type="EMBL" id="JABBPN010000003">
    <property type="protein sequence ID" value="NMO95306.1"/>
    <property type="molecule type" value="Genomic_DNA"/>
</dbReference>
<organism evidence="7 8">
    <name type="scientific">Paenibacillus lemnae</name>
    <dbReference type="NCBI Taxonomy" id="1330551"/>
    <lineage>
        <taxon>Bacteria</taxon>
        <taxon>Bacillati</taxon>
        <taxon>Bacillota</taxon>
        <taxon>Bacilli</taxon>
        <taxon>Bacillales</taxon>
        <taxon>Paenibacillaceae</taxon>
        <taxon>Paenibacillus</taxon>
    </lineage>
</organism>
<evidence type="ECO:0000256" key="2">
    <source>
        <dbReference type="ARBA" id="ARBA00004496"/>
    </source>
</evidence>
<feature type="site" description="Important for substrate specificity" evidence="6">
    <location>
        <position position="79"/>
    </location>
</feature>
<evidence type="ECO:0000256" key="5">
    <source>
        <dbReference type="ARBA" id="ARBA00023080"/>
    </source>
</evidence>
<evidence type="ECO:0000256" key="1">
    <source>
        <dbReference type="ARBA" id="ARBA00001968"/>
    </source>
</evidence>
<dbReference type="FunFam" id="3.90.950.10:FF:000005">
    <property type="entry name" value="7-methyl-GTP pyrophosphatase"/>
    <property type="match status" value="1"/>
</dbReference>
<keyword evidence="3 6" id="KW-0963">Cytoplasm</keyword>
<dbReference type="Proteomes" id="UP000565468">
    <property type="component" value="Unassembled WGS sequence"/>
</dbReference>
<dbReference type="SUPFAM" id="SSF52972">
    <property type="entry name" value="ITPase-like"/>
    <property type="match status" value="1"/>
</dbReference>
<feature type="site" description="Important for substrate specificity" evidence="6">
    <location>
        <position position="163"/>
    </location>
</feature>
<reference evidence="7 8" key="1">
    <citation type="submission" date="2020-04" db="EMBL/GenBank/DDBJ databases">
        <title>Paenibacillus algicola sp. nov., a novel marine bacterium producing alginate lyase.</title>
        <authorList>
            <person name="Huang H."/>
        </authorList>
    </citation>
    <scope>NUCLEOTIDE SEQUENCE [LARGE SCALE GENOMIC DNA]</scope>
    <source>
        <strain evidence="7 8">L7-75</strain>
    </source>
</reference>
<dbReference type="EC" id="3.6.1.9" evidence="6"/>
<dbReference type="PANTHER" id="PTHR43213:SF5">
    <property type="entry name" value="BIFUNCTIONAL DTTP_UTP PYROPHOSPHATASE_METHYLTRANSFERASE PROTEIN-RELATED"/>
    <property type="match status" value="1"/>
</dbReference>
<dbReference type="InterPro" id="IPR003697">
    <property type="entry name" value="Maf-like"/>
</dbReference>
<dbReference type="AlphaFoldDB" id="A0A848M3Y1"/>
<comment type="caution">
    <text evidence="7">The sequence shown here is derived from an EMBL/GenBank/DDBJ whole genome shotgun (WGS) entry which is preliminary data.</text>
</comment>
<comment type="subcellular location">
    <subcellularLocation>
        <location evidence="2 6">Cytoplasm</location>
    </subcellularLocation>
</comment>
<keyword evidence="4 6" id="KW-0378">Hydrolase</keyword>
<protein>
    <recommendedName>
        <fullName evidence="6">dTTP/UTP pyrophosphatase</fullName>
        <shortName evidence="6">dTTPase/UTPase</shortName>
        <ecNumber evidence="6">3.6.1.9</ecNumber>
    </recommendedName>
    <alternativeName>
        <fullName evidence="6">Nucleoside triphosphate pyrophosphatase</fullName>
    </alternativeName>
    <alternativeName>
        <fullName evidence="6">Nucleotide pyrophosphatase</fullName>
        <shortName evidence="6">Nucleotide PPase</shortName>
    </alternativeName>
</protein>
<feature type="active site" description="Proton acceptor" evidence="6">
    <location>
        <position position="78"/>
    </location>
</feature>
<dbReference type="RefSeq" id="WP_169504044.1">
    <property type="nucleotide sequence ID" value="NZ_JABBPN010000003.1"/>
</dbReference>
<comment type="catalytic activity">
    <reaction evidence="6">
        <text>dTTP + H2O = dTMP + diphosphate + H(+)</text>
        <dbReference type="Rhea" id="RHEA:28534"/>
        <dbReference type="ChEBI" id="CHEBI:15377"/>
        <dbReference type="ChEBI" id="CHEBI:15378"/>
        <dbReference type="ChEBI" id="CHEBI:33019"/>
        <dbReference type="ChEBI" id="CHEBI:37568"/>
        <dbReference type="ChEBI" id="CHEBI:63528"/>
        <dbReference type="EC" id="3.6.1.9"/>
    </reaction>
</comment>
<comment type="cofactor">
    <cofactor evidence="1 6">
        <name>a divalent metal cation</name>
        <dbReference type="ChEBI" id="CHEBI:60240"/>
    </cofactor>
</comment>
<dbReference type="InterPro" id="IPR029001">
    <property type="entry name" value="ITPase-like_fam"/>
</dbReference>
<comment type="function">
    <text evidence="6">Nucleoside triphosphate pyrophosphatase that hydrolyzes dTTP and UTP. May have a dual role in cell division arrest and in preventing the incorporation of modified nucleotides into cellular nucleic acids.</text>
</comment>
<dbReference type="HAMAP" id="MF_00528">
    <property type="entry name" value="Maf"/>
    <property type="match status" value="1"/>
</dbReference>
<gene>
    <name evidence="7" type="ORF">HII30_05830</name>
</gene>
<evidence type="ECO:0000256" key="3">
    <source>
        <dbReference type="ARBA" id="ARBA00022490"/>
    </source>
</evidence>
<proteinExistence type="inferred from homology"/>
<keyword evidence="8" id="KW-1185">Reference proteome</keyword>
<dbReference type="Gene3D" id="3.90.950.10">
    <property type="match status" value="1"/>
</dbReference>
<dbReference type="Pfam" id="PF02545">
    <property type="entry name" value="Maf"/>
    <property type="match status" value="1"/>
</dbReference>
<evidence type="ECO:0000256" key="4">
    <source>
        <dbReference type="ARBA" id="ARBA00022801"/>
    </source>
</evidence>
<keyword evidence="5 6" id="KW-0546">Nucleotide metabolism</keyword>
<comment type="similarity">
    <text evidence="6">Belongs to the Maf family. YhdE subfamily.</text>
</comment>
<accession>A0A848M3Y1</accession>
<dbReference type="CDD" id="cd00555">
    <property type="entry name" value="Maf"/>
    <property type="match status" value="1"/>
</dbReference>
<dbReference type="NCBIfam" id="TIGR00172">
    <property type="entry name" value="maf"/>
    <property type="match status" value="1"/>
</dbReference>
<evidence type="ECO:0000313" key="8">
    <source>
        <dbReference type="Proteomes" id="UP000565468"/>
    </source>
</evidence>